<evidence type="ECO:0000256" key="1">
    <source>
        <dbReference type="ARBA" id="ARBA00002190"/>
    </source>
</evidence>
<evidence type="ECO:0000313" key="9">
    <source>
        <dbReference type="EMBL" id="KNX38903.1"/>
    </source>
</evidence>
<dbReference type="InterPro" id="IPR001598">
    <property type="entry name" value="Transposase_IS30_CS"/>
</dbReference>
<dbReference type="NCBIfam" id="NF033563">
    <property type="entry name" value="transpos_IS30"/>
    <property type="match status" value="1"/>
</dbReference>
<dbReference type="GO" id="GO:0015074">
    <property type="term" value="P:DNA integration"/>
    <property type="evidence" value="ECO:0007669"/>
    <property type="project" value="InterPro"/>
</dbReference>
<protein>
    <recommendedName>
        <fullName evidence="6">Integrase catalytic domain-containing protein</fullName>
    </recommendedName>
</protein>
<keyword evidence="5" id="KW-0233">DNA recombination</keyword>
<dbReference type="EMBL" id="LAIR01000002">
    <property type="protein sequence ID" value="KNX38859.1"/>
    <property type="molecule type" value="Genomic_DNA"/>
</dbReference>
<dbReference type="PROSITE" id="PS50994">
    <property type="entry name" value="INTEGRASE"/>
    <property type="match status" value="1"/>
</dbReference>
<evidence type="ECO:0000313" key="10">
    <source>
        <dbReference type="EMBL" id="KNX38953.1"/>
    </source>
</evidence>
<dbReference type="InterPro" id="IPR051917">
    <property type="entry name" value="Transposase-Integrase"/>
</dbReference>
<evidence type="ECO:0000313" key="7">
    <source>
        <dbReference type="EMBL" id="KNX38540.1"/>
    </source>
</evidence>
<dbReference type="AlphaFoldDB" id="A0A0L6CMA1"/>
<dbReference type="PROSITE" id="PS01043">
    <property type="entry name" value="TRANSPOSASE_IS30"/>
    <property type="match status" value="1"/>
</dbReference>
<dbReference type="PANTHER" id="PTHR10948:SF23">
    <property type="entry name" value="TRANSPOSASE INSI FOR INSERTION SEQUENCE ELEMENT IS30A-RELATED"/>
    <property type="match status" value="1"/>
</dbReference>
<dbReference type="GO" id="GO:0005829">
    <property type="term" value="C:cytosol"/>
    <property type="evidence" value="ECO:0007669"/>
    <property type="project" value="TreeGrafter"/>
</dbReference>
<dbReference type="Pfam" id="PF00665">
    <property type="entry name" value="rve"/>
    <property type="match status" value="1"/>
</dbReference>
<dbReference type="GO" id="GO:0003677">
    <property type="term" value="F:DNA binding"/>
    <property type="evidence" value="ECO:0007669"/>
    <property type="project" value="UniProtKB-KW"/>
</dbReference>
<feature type="domain" description="Integrase catalytic" evidence="6">
    <location>
        <begin position="178"/>
        <end position="341"/>
    </location>
</feature>
<reference evidence="8" key="1">
    <citation type="submission" date="2015-03" db="EMBL/GenBank/DDBJ databases">
        <title>Emergence of plasmid-mediated VIM-4 carbapenemase in Citrobacter freundii, co-harbouring armA, CTX-M-3, TEM-1 and QnrB at a cancer centre in Bulgaria.</title>
        <authorList>
            <person name="Sabtcheva S.D."/>
            <person name="Ivanov I.N."/>
        </authorList>
    </citation>
    <scope>NUCLEOTIDE SEQUENCE</scope>
    <source>
        <strain evidence="8">C296001</strain>
    </source>
</reference>
<dbReference type="STRING" id="1631356.VV01_17525"/>
<dbReference type="Proteomes" id="UP000037397">
    <property type="component" value="Unassembled WGS sequence"/>
</dbReference>
<comment type="similarity">
    <text evidence="2">Belongs to the transposase IS30 family.</text>
</comment>
<dbReference type="GO" id="GO:0004803">
    <property type="term" value="F:transposase activity"/>
    <property type="evidence" value="ECO:0007669"/>
    <property type="project" value="InterPro"/>
</dbReference>
<dbReference type="PATRIC" id="fig|1631356.3.peg.3489"/>
<keyword evidence="4" id="KW-0238">DNA-binding</keyword>
<dbReference type="Gene3D" id="3.30.420.10">
    <property type="entry name" value="Ribonuclease H-like superfamily/Ribonuclease H"/>
    <property type="match status" value="1"/>
</dbReference>
<dbReference type="EMBL" id="LAIR01000002">
    <property type="protein sequence ID" value="KNX38953.1"/>
    <property type="molecule type" value="Genomic_DNA"/>
</dbReference>
<dbReference type="SUPFAM" id="SSF53098">
    <property type="entry name" value="Ribonuclease H-like"/>
    <property type="match status" value="1"/>
</dbReference>
<dbReference type="EMBL" id="LAIR01000002">
    <property type="protein sequence ID" value="KNX38540.1"/>
    <property type="molecule type" value="Genomic_DNA"/>
</dbReference>
<organism evidence="8 11">
    <name type="scientific">Luteipulveratus halotolerans</name>
    <dbReference type="NCBI Taxonomy" id="1631356"/>
    <lineage>
        <taxon>Bacteria</taxon>
        <taxon>Bacillati</taxon>
        <taxon>Actinomycetota</taxon>
        <taxon>Actinomycetes</taxon>
        <taxon>Micrococcales</taxon>
        <taxon>Dermacoccaceae</taxon>
        <taxon>Luteipulveratus</taxon>
    </lineage>
</organism>
<comment type="caution">
    <text evidence="8">The sequence shown here is derived from an EMBL/GenBank/DDBJ whole genome shotgun (WGS) entry which is preliminary data.</text>
</comment>
<evidence type="ECO:0000256" key="3">
    <source>
        <dbReference type="ARBA" id="ARBA00022578"/>
    </source>
</evidence>
<evidence type="ECO:0000256" key="5">
    <source>
        <dbReference type="ARBA" id="ARBA00023172"/>
    </source>
</evidence>
<dbReference type="PANTHER" id="PTHR10948">
    <property type="entry name" value="TRANSPOSASE"/>
    <property type="match status" value="1"/>
</dbReference>
<keyword evidence="11" id="KW-1185">Reference proteome</keyword>
<evidence type="ECO:0000313" key="11">
    <source>
        <dbReference type="Proteomes" id="UP000037397"/>
    </source>
</evidence>
<comment type="function">
    <text evidence="1">Required for the transposition of the insertion element.</text>
</comment>
<dbReference type="Pfam" id="PF13936">
    <property type="entry name" value="HTH_38"/>
    <property type="match status" value="1"/>
</dbReference>
<dbReference type="GO" id="GO:0006313">
    <property type="term" value="P:DNA transposition"/>
    <property type="evidence" value="ECO:0007669"/>
    <property type="project" value="InterPro"/>
</dbReference>
<evidence type="ECO:0000256" key="4">
    <source>
        <dbReference type="ARBA" id="ARBA00023125"/>
    </source>
</evidence>
<accession>A0A0L6CMA1</accession>
<proteinExistence type="inferred from homology"/>
<dbReference type="InterPro" id="IPR001584">
    <property type="entry name" value="Integrase_cat-core"/>
</dbReference>
<name>A0A0L6CMA1_9MICO</name>
<dbReference type="InterPro" id="IPR053392">
    <property type="entry name" value="Transposase_IS30-like"/>
</dbReference>
<reference evidence="11" key="2">
    <citation type="submission" date="2015-03" db="EMBL/GenBank/DDBJ databases">
        <title>Luteipulveratus halotolerans sp. nov., a novel actinobacterium (Dermacoccaceae) from Sarawak, Malaysia.</title>
        <authorList>
            <person name="Juboi H."/>
            <person name="Basik A."/>
            <person name="Shamsul S.S."/>
            <person name="Arnold P."/>
            <person name="Schmitt E.K."/>
            <person name="Sanglier J.-J."/>
            <person name="Yeo T."/>
        </authorList>
    </citation>
    <scope>NUCLEOTIDE SEQUENCE [LARGE SCALE GENOMIC DNA]</scope>
    <source>
        <strain evidence="11">C296001</strain>
    </source>
</reference>
<dbReference type="EMBL" id="LAIR01000002">
    <property type="protein sequence ID" value="KNX38903.1"/>
    <property type="molecule type" value="Genomic_DNA"/>
</dbReference>
<evidence type="ECO:0000256" key="2">
    <source>
        <dbReference type="ARBA" id="ARBA00006363"/>
    </source>
</evidence>
<dbReference type="InterPro" id="IPR036397">
    <property type="entry name" value="RNaseH_sf"/>
</dbReference>
<sequence length="347" mass="38058">MSESGGRLSLEDRAQLQWLLSQQPRPSLRAIAAQLGRAPSTITRELVRAGVDPKDPVGYQAARAQRLAQDNARAAGAARHAGRPLKLSPGSRLWAEVVSGLKQRHSPEQIAHRLRTDFPDDPEMRVSHETIYQALYVQGRGSLRAQVGDALRSGRARRIPRGAARAGKHAKIVGMVNISERPAEADDRAVPGHWEGDLIIGAGNQSAIGTLVERSTRFVMLLHLPNGHTAEQVEQAMTAKIMTLPEHLRRSLTWDQGSEMARHASFSLATGIPVYFCDPRSPWQRGSNENTNGLLRQYFPKSTDLSLHGPGILDNVAAELNGRPRKTLGWATPAEKLNKLLNQQNVA</sequence>
<dbReference type="InterPro" id="IPR025246">
    <property type="entry name" value="IS30-like_HTH"/>
</dbReference>
<keyword evidence="3" id="KW-0815">Transposition</keyword>
<evidence type="ECO:0000259" key="6">
    <source>
        <dbReference type="PROSITE" id="PS50994"/>
    </source>
</evidence>
<evidence type="ECO:0000313" key="8">
    <source>
        <dbReference type="EMBL" id="KNX38859.1"/>
    </source>
</evidence>
<gene>
    <name evidence="7" type="ORF">VV01_17525</name>
    <name evidence="8" type="ORF">VV01_19735</name>
    <name evidence="9" type="ORF">VV01_20045</name>
    <name evidence="10" type="ORF">VV01_20375</name>
</gene>
<dbReference type="InterPro" id="IPR012337">
    <property type="entry name" value="RNaseH-like_sf"/>
</dbReference>